<protein>
    <recommendedName>
        <fullName evidence="4">Encoded protein</fullName>
    </recommendedName>
</protein>
<name>A0ABQ7FZ68_DUNSA</name>
<evidence type="ECO:0000313" key="3">
    <source>
        <dbReference type="Proteomes" id="UP000815325"/>
    </source>
</evidence>
<dbReference type="EMBL" id="MU070458">
    <property type="protein sequence ID" value="KAF5827645.1"/>
    <property type="molecule type" value="Genomic_DNA"/>
</dbReference>
<evidence type="ECO:0008006" key="4">
    <source>
        <dbReference type="Google" id="ProtNLM"/>
    </source>
</evidence>
<gene>
    <name evidence="2" type="ORF">DUNSADRAFT_318</name>
</gene>
<keyword evidence="3" id="KW-1185">Reference proteome</keyword>
<reference evidence="2" key="1">
    <citation type="submission" date="2017-08" db="EMBL/GenBank/DDBJ databases">
        <authorList>
            <person name="Polle J.E."/>
            <person name="Barry K."/>
            <person name="Cushman J."/>
            <person name="Schmutz J."/>
            <person name="Tran D."/>
            <person name="Hathwaick L.T."/>
            <person name="Yim W.C."/>
            <person name="Jenkins J."/>
            <person name="Mckie-Krisberg Z.M."/>
            <person name="Prochnik S."/>
            <person name="Lindquist E."/>
            <person name="Dockter R.B."/>
            <person name="Adam C."/>
            <person name="Molina H."/>
            <person name="Bunkerborg J."/>
            <person name="Jin E."/>
            <person name="Buchheim M."/>
            <person name="Magnuson J."/>
        </authorList>
    </citation>
    <scope>NUCLEOTIDE SEQUENCE</scope>
    <source>
        <strain evidence="2">CCAP 19/18</strain>
    </source>
</reference>
<proteinExistence type="predicted"/>
<feature type="compositionally biased region" description="Polar residues" evidence="1">
    <location>
        <begin position="87"/>
        <end position="111"/>
    </location>
</feature>
<organism evidence="2 3">
    <name type="scientific">Dunaliella salina</name>
    <name type="common">Green alga</name>
    <name type="synonym">Protococcus salinus</name>
    <dbReference type="NCBI Taxonomy" id="3046"/>
    <lineage>
        <taxon>Eukaryota</taxon>
        <taxon>Viridiplantae</taxon>
        <taxon>Chlorophyta</taxon>
        <taxon>core chlorophytes</taxon>
        <taxon>Chlorophyceae</taxon>
        <taxon>CS clade</taxon>
        <taxon>Chlamydomonadales</taxon>
        <taxon>Dunaliellaceae</taxon>
        <taxon>Dunaliella</taxon>
    </lineage>
</organism>
<dbReference type="Proteomes" id="UP000815325">
    <property type="component" value="Unassembled WGS sequence"/>
</dbReference>
<feature type="region of interest" description="Disordered" evidence="1">
    <location>
        <begin position="1"/>
        <end position="25"/>
    </location>
</feature>
<feature type="region of interest" description="Disordered" evidence="1">
    <location>
        <begin position="78"/>
        <end position="111"/>
    </location>
</feature>
<evidence type="ECO:0000256" key="1">
    <source>
        <dbReference type="SAM" id="MobiDB-lite"/>
    </source>
</evidence>
<accession>A0ABQ7FZ68</accession>
<sequence>MSWKVTKAASLSNQGLGPIEAEAGPLMCQPSSASQAFTYYEPFSGQSSLDPSFSDNTASQSFMMSGFSQESLSISNASLGPQVRSHPFSSSSITSGRPSFTGSLPQGPTSN</sequence>
<comment type="caution">
    <text evidence="2">The sequence shown here is derived from an EMBL/GenBank/DDBJ whole genome shotgun (WGS) entry which is preliminary data.</text>
</comment>
<evidence type="ECO:0000313" key="2">
    <source>
        <dbReference type="EMBL" id="KAF5827645.1"/>
    </source>
</evidence>